<evidence type="ECO:0000313" key="3">
    <source>
        <dbReference type="Proteomes" id="UP001529510"/>
    </source>
</evidence>
<gene>
    <name evidence="2" type="ORF">M9458_051457</name>
</gene>
<name>A0ABD0MVZ1_CIRMR</name>
<protein>
    <submittedName>
        <fullName evidence="2">Uncharacterized protein</fullName>
    </submittedName>
</protein>
<feature type="compositionally biased region" description="Pro residues" evidence="1">
    <location>
        <begin position="226"/>
        <end position="235"/>
    </location>
</feature>
<feature type="region of interest" description="Disordered" evidence="1">
    <location>
        <begin position="129"/>
        <end position="299"/>
    </location>
</feature>
<evidence type="ECO:0000313" key="2">
    <source>
        <dbReference type="EMBL" id="KAL0153234.1"/>
    </source>
</evidence>
<feature type="region of interest" description="Disordered" evidence="1">
    <location>
        <begin position="1"/>
        <end position="107"/>
    </location>
</feature>
<evidence type="ECO:0000256" key="1">
    <source>
        <dbReference type="SAM" id="MobiDB-lite"/>
    </source>
</evidence>
<organism evidence="2 3">
    <name type="scientific">Cirrhinus mrigala</name>
    <name type="common">Mrigala</name>
    <dbReference type="NCBI Taxonomy" id="683832"/>
    <lineage>
        <taxon>Eukaryota</taxon>
        <taxon>Metazoa</taxon>
        <taxon>Chordata</taxon>
        <taxon>Craniata</taxon>
        <taxon>Vertebrata</taxon>
        <taxon>Euteleostomi</taxon>
        <taxon>Actinopterygii</taxon>
        <taxon>Neopterygii</taxon>
        <taxon>Teleostei</taxon>
        <taxon>Ostariophysi</taxon>
        <taxon>Cypriniformes</taxon>
        <taxon>Cyprinidae</taxon>
        <taxon>Labeoninae</taxon>
        <taxon>Labeonini</taxon>
        <taxon>Cirrhinus</taxon>
    </lineage>
</organism>
<dbReference type="Proteomes" id="UP001529510">
    <property type="component" value="Unassembled WGS sequence"/>
</dbReference>
<sequence length="299" mass="33271">MKGQPRPPPRKGQRRAWRGITRQPQCRCSRGPWRQARRLRRQPATPEQTGPWARRSKGHPPPSRGPAKPGGPGPAKRPPRAGQRSPEHPPPERETTNAPAAGGILHTKMDTVPTITLPICTLYSWIQAPLPPEGQSAPDPGAEPPSLWRGDRKTTPVPRSSREDHQPRPRPDGQLVLTAPSPGQRTGILTDGNNVPTSYRRVKGPHTRAEPKRMHQPTLPAEHQPGPKPPRPSRNPSPVAEWPQNPKPPPDLPRSSTAARLATYVRRHRPPQKRRMQQPEKQHPRATNTPSRPGPQPQR</sequence>
<feature type="compositionally biased region" description="Pro residues" evidence="1">
    <location>
        <begin position="59"/>
        <end position="76"/>
    </location>
</feature>
<feature type="compositionally biased region" description="Basic and acidic residues" evidence="1">
    <location>
        <begin position="149"/>
        <end position="171"/>
    </location>
</feature>
<dbReference type="EMBL" id="JAMKFB020000124">
    <property type="protein sequence ID" value="KAL0153234.1"/>
    <property type="molecule type" value="Genomic_DNA"/>
</dbReference>
<comment type="caution">
    <text evidence="2">The sequence shown here is derived from an EMBL/GenBank/DDBJ whole genome shotgun (WGS) entry which is preliminary data.</text>
</comment>
<keyword evidence="3" id="KW-1185">Reference proteome</keyword>
<reference evidence="2 3" key="1">
    <citation type="submission" date="2024-05" db="EMBL/GenBank/DDBJ databases">
        <title>Genome sequencing and assembly of Indian major carp, Cirrhinus mrigala (Hamilton, 1822).</title>
        <authorList>
            <person name="Mohindra V."/>
            <person name="Chowdhury L.M."/>
            <person name="Lal K."/>
            <person name="Jena J.K."/>
        </authorList>
    </citation>
    <scope>NUCLEOTIDE SEQUENCE [LARGE SCALE GENOMIC DNA]</scope>
    <source>
        <strain evidence="2">CM1030</strain>
        <tissue evidence="2">Blood</tissue>
    </source>
</reference>
<proteinExistence type="predicted"/>
<feature type="compositionally biased region" description="Basic and acidic residues" evidence="1">
    <location>
        <begin position="85"/>
        <end position="95"/>
    </location>
</feature>
<feature type="compositionally biased region" description="Basic residues" evidence="1">
    <location>
        <begin position="265"/>
        <end position="276"/>
    </location>
</feature>
<accession>A0ABD0MVZ1</accession>
<feature type="compositionally biased region" description="Basic residues" evidence="1">
    <location>
        <begin position="8"/>
        <end position="17"/>
    </location>
</feature>
<dbReference type="AlphaFoldDB" id="A0ABD0MVZ1"/>